<protein>
    <submittedName>
        <fullName evidence="3">Uncharacterized protein</fullName>
    </submittedName>
</protein>
<feature type="coiled-coil region" evidence="1">
    <location>
        <begin position="124"/>
        <end position="165"/>
    </location>
</feature>
<evidence type="ECO:0000256" key="1">
    <source>
        <dbReference type="SAM" id="Coils"/>
    </source>
</evidence>
<dbReference type="VEuPathDB" id="PlasmoDB:C922_03418"/>
<sequence>MNAHTLKESDINDMILDLMKNKKRGTVARKKKTKKSPSKGSLTKEEIKRLGEEQMERKNNRHGRKRLCVHCKGADLFSNGVATFKQQEQIYRDEEAHTLQYIRGEAASKEKELNDYYLYCQKFKNEYKTNFNEVLKQSEEMRKELSNLRSEYLDLKLLLEDQRKMELNGMFNFYQKKLQDIKAHCISQTFCDENLKNIVHEILRVIH</sequence>
<name>W7A4K5_9APIC</name>
<dbReference type="RefSeq" id="XP_008817232.1">
    <property type="nucleotide sequence ID" value="XM_008819010.1"/>
</dbReference>
<dbReference type="OrthoDB" id="376060at2759"/>
<dbReference type="EMBL" id="KI965473">
    <property type="protein sequence ID" value="EUD66223.1"/>
    <property type="molecule type" value="Genomic_DNA"/>
</dbReference>
<dbReference type="GeneID" id="20038692"/>
<feature type="region of interest" description="Disordered" evidence="2">
    <location>
        <begin position="22"/>
        <end position="46"/>
    </location>
</feature>
<evidence type="ECO:0000313" key="3">
    <source>
        <dbReference type="EMBL" id="EUD66223.1"/>
    </source>
</evidence>
<keyword evidence="4" id="KW-1185">Reference proteome</keyword>
<gene>
    <name evidence="3" type="ORF">C922_03418</name>
</gene>
<organism evidence="3 4">
    <name type="scientific">Plasmodium inui San Antonio 1</name>
    <dbReference type="NCBI Taxonomy" id="1237626"/>
    <lineage>
        <taxon>Eukaryota</taxon>
        <taxon>Sar</taxon>
        <taxon>Alveolata</taxon>
        <taxon>Apicomplexa</taxon>
        <taxon>Aconoidasida</taxon>
        <taxon>Haemosporida</taxon>
        <taxon>Plasmodiidae</taxon>
        <taxon>Plasmodium</taxon>
        <taxon>Plasmodium (Plasmodium)</taxon>
    </lineage>
</organism>
<reference evidence="3 4" key="1">
    <citation type="submission" date="2013-02" db="EMBL/GenBank/DDBJ databases">
        <title>The Genome Sequence of Plasmodium inui San Antonio 1.</title>
        <authorList>
            <consortium name="The Broad Institute Genome Sequencing Platform"/>
            <consortium name="The Broad Institute Genome Sequencing Center for Infectious Disease"/>
            <person name="Neafsey D."/>
            <person name="Cheeseman I."/>
            <person name="Volkman S."/>
            <person name="Adams J."/>
            <person name="Walker B."/>
            <person name="Young S.K."/>
            <person name="Zeng Q."/>
            <person name="Gargeya S."/>
            <person name="Fitzgerald M."/>
            <person name="Haas B."/>
            <person name="Abouelleil A."/>
            <person name="Alvarado L."/>
            <person name="Arachchi H.M."/>
            <person name="Berlin A.M."/>
            <person name="Chapman S.B."/>
            <person name="Dewar J."/>
            <person name="Goldberg J."/>
            <person name="Griggs A."/>
            <person name="Gujja S."/>
            <person name="Hansen M."/>
            <person name="Howarth C."/>
            <person name="Imamovic A."/>
            <person name="Larimer J."/>
            <person name="McCowan C."/>
            <person name="Murphy C."/>
            <person name="Neiman D."/>
            <person name="Pearson M."/>
            <person name="Priest M."/>
            <person name="Roberts A."/>
            <person name="Saif S."/>
            <person name="Shea T."/>
            <person name="Sisk P."/>
            <person name="Sykes S."/>
            <person name="Wortman J."/>
            <person name="Nusbaum C."/>
            <person name="Birren B."/>
        </authorList>
    </citation>
    <scope>NUCLEOTIDE SEQUENCE [LARGE SCALE GENOMIC DNA]</scope>
    <source>
        <strain evidence="3 4">San Antonio 1</strain>
    </source>
</reference>
<evidence type="ECO:0000256" key="2">
    <source>
        <dbReference type="SAM" id="MobiDB-lite"/>
    </source>
</evidence>
<accession>W7A4K5</accession>
<proteinExistence type="predicted"/>
<dbReference type="Proteomes" id="UP000030640">
    <property type="component" value="Unassembled WGS sequence"/>
</dbReference>
<keyword evidence="1" id="KW-0175">Coiled coil</keyword>
<evidence type="ECO:0000313" key="4">
    <source>
        <dbReference type="Proteomes" id="UP000030640"/>
    </source>
</evidence>
<dbReference type="AlphaFoldDB" id="W7A4K5"/>
<feature type="compositionally biased region" description="Basic residues" evidence="2">
    <location>
        <begin position="22"/>
        <end position="37"/>
    </location>
</feature>